<reference evidence="3" key="1">
    <citation type="submission" date="2015-01" db="EMBL/GenBank/DDBJ databases">
        <title>The Genome Sequence of Cryptococcus gattii CA1280.</title>
        <authorList>
            <consortium name="The Broad Institute Genomics Platform"/>
            <person name="Cuomo C."/>
            <person name="Litvintseva A."/>
            <person name="Chen Y."/>
            <person name="Heitman J."/>
            <person name="Sun S."/>
            <person name="Springer D."/>
            <person name="Dromer F."/>
            <person name="Young S."/>
            <person name="Zeng Q."/>
            <person name="Gargeya S."/>
            <person name="Abouelleil A."/>
            <person name="Alvarado L."/>
            <person name="Chapman S.B."/>
            <person name="Gainer-Dewar J."/>
            <person name="Goldberg J."/>
            <person name="Griggs A."/>
            <person name="Gujja S."/>
            <person name="Hansen M."/>
            <person name="Howarth C."/>
            <person name="Imamovic A."/>
            <person name="Larimer J."/>
            <person name="Murphy C."/>
            <person name="Naylor J."/>
            <person name="Pearson M."/>
            <person name="Priest M."/>
            <person name="Roberts A."/>
            <person name="Saif S."/>
            <person name="Shea T."/>
            <person name="Sykes S."/>
            <person name="Wortman J."/>
            <person name="Nusbaum C."/>
            <person name="Birren B."/>
        </authorList>
    </citation>
    <scope>NUCLEOTIDE SEQUENCE [LARGE SCALE GENOMIC DNA]</scope>
    <source>
        <strain evidence="3">CA1280</strain>
    </source>
</reference>
<keyword evidence="2" id="KW-0812">Transmembrane</keyword>
<protein>
    <submittedName>
        <fullName evidence="3">Uncharacterized protein</fullName>
    </submittedName>
</protein>
<dbReference type="OrthoDB" id="2574556at2759"/>
<evidence type="ECO:0000256" key="2">
    <source>
        <dbReference type="SAM" id="Phobius"/>
    </source>
</evidence>
<proteinExistence type="predicted"/>
<feature type="region of interest" description="Disordered" evidence="1">
    <location>
        <begin position="116"/>
        <end position="146"/>
    </location>
</feature>
<sequence>MLPVMSGSSSSDLEKGVPPARRSRGKCCCVLFCILLLLATLAIGGFAFYEYVVKPRIIDRYLLSDIEGNGSTTTSTPSRLQTVIPTATSPSFNGAVGGYIPAVGVWNKADEDVLNNKGEGNSQVMDQGASDNGQSDNSVGMNDTIITTKPTPSAYYAHYPSPATTQDWDGYHSGQ</sequence>
<keyword evidence="2" id="KW-0472">Membrane</keyword>
<feature type="region of interest" description="Disordered" evidence="1">
    <location>
        <begin position="1"/>
        <end position="22"/>
    </location>
</feature>
<feature type="transmembrane region" description="Helical" evidence="2">
    <location>
        <begin position="28"/>
        <end position="49"/>
    </location>
</feature>
<gene>
    <name evidence="3" type="ORF">I312_05278</name>
</gene>
<keyword evidence="2" id="KW-1133">Transmembrane helix</keyword>
<accession>A0A0D0UBG1</accession>
<feature type="compositionally biased region" description="Polar residues" evidence="1">
    <location>
        <begin position="118"/>
        <end position="146"/>
    </location>
</feature>
<organism evidence="3">
    <name type="scientific">Cryptococcus bacillisporus CA1280</name>
    <dbReference type="NCBI Taxonomy" id="1296109"/>
    <lineage>
        <taxon>Eukaryota</taxon>
        <taxon>Fungi</taxon>
        <taxon>Dikarya</taxon>
        <taxon>Basidiomycota</taxon>
        <taxon>Agaricomycotina</taxon>
        <taxon>Tremellomycetes</taxon>
        <taxon>Tremellales</taxon>
        <taxon>Cryptococcaceae</taxon>
        <taxon>Cryptococcus</taxon>
        <taxon>Cryptococcus gattii species complex</taxon>
    </lineage>
</organism>
<feature type="compositionally biased region" description="Polar residues" evidence="1">
    <location>
        <begin position="1"/>
        <end position="11"/>
    </location>
</feature>
<name>A0A0D0UBG1_CRYGA</name>
<dbReference type="AlphaFoldDB" id="A0A0D0UBG1"/>
<evidence type="ECO:0000256" key="1">
    <source>
        <dbReference type="SAM" id="MobiDB-lite"/>
    </source>
</evidence>
<dbReference type="HOGENOM" id="CLU_1740447_0_0_1"/>
<evidence type="ECO:0000313" key="3">
    <source>
        <dbReference type="EMBL" id="KIR45568.1"/>
    </source>
</evidence>
<dbReference type="EMBL" id="KN847988">
    <property type="protein sequence ID" value="KIR45568.1"/>
    <property type="molecule type" value="Genomic_DNA"/>
</dbReference>